<proteinExistence type="predicted"/>
<evidence type="ECO:0000313" key="1">
    <source>
        <dbReference type="EMBL" id="SIT48932.1"/>
    </source>
</evidence>
<protein>
    <submittedName>
        <fullName evidence="1">Uncharacterized protein</fullName>
    </submittedName>
</protein>
<dbReference type="EMBL" id="CYGX02000118">
    <property type="protein sequence ID" value="SIT48932.1"/>
    <property type="molecule type" value="Genomic_DNA"/>
</dbReference>
<accession>A0A1N7SPQ9</accession>
<evidence type="ECO:0000313" key="2">
    <source>
        <dbReference type="Proteomes" id="UP000187012"/>
    </source>
</evidence>
<dbReference type="AlphaFoldDB" id="A0A1N7SPQ9"/>
<name>A0A1N7SPQ9_9BURK</name>
<keyword evidence="2" id="KW-1185">Reference proteome</keyword>
<organism evidence="1 2">
    <name type="scientific">Paraburkholderia ribeironis</name>
    <dbReference type="NCBI Taxonomy" id="1247936"/>
    <lineage>
        <taxon>Bacteria</taxon>
        <taxon>Pseudomonadati</taxon>
        <taxon>Pseudomonadota</taxon>
        <taxon>Betaproteobacteria</taxon>
        <taxon>Burkholderiales</taxon>
        <taxon>Burkholderiaceae</taxon>
        <taxon>Paraburkholderia</taxon>
    </lineage>
</organism>
<reference evidence="1 2" key="1">
    <citation type="submission" date="2016-12" db="EMBL/GenBank/DDBJ databases">
        <authorList>
            <person name="Song W.-J."/>
            <person name="Kurnit D.M."/>
        </authorList>
    </citation>
    <scope>NUCLEOTIDE SEQUENCE [LARGE SCALE GENOMIC DNA]</scope>
    <source>
        <strain evidence="1 2">STM7296</strain>
    </source>
</reference>
<sequence>MRLWFVSSFAVEFEIRPPFLLIVEYQRAHRLNNGARLTARHLFRVDWKLRVARPRRRSGFFDGPNIDTIGGTLTHTKRSIG</sequence>
<dbReference type="Proteomes" id="UP000187012">
    <property type="component" value="Unassembled WGS sequence"/>
</dbReference>
<gene>
    <name evidence="1" type="ORF">BN2475_1180016</name>
</gene>
<dbReference type="STRING" id="1247936.BN2475_1180016"/>